<feature type="non-terminal residue" evidence="1">
    <location>
        <position position="1"/>
    </location>
</feature>
<reference evidence="2" key="1">
    <citation type="submission" date="2016-10" db="EMBL/GenBank/DDBJ databases">
        <authorList>
            <person name="Varghese N."/>
            <person name="Submissions S."/>
        </authorList>
    </citation>
    <scope>NUCLEOTIDE SEQUENCE [LARGE SCALE GENOMIC DNA]</scope>
    <source>
        <strain evidence="2">CGMCC 4.578</strain>
    </source>
</reference>
<name>A0A1H9XXS5_9PSEU</name>
<protein>
    <submittedName>
        <fullName evidence="1">Uncharacterized protein</fullName>
    </submittedName>
</protein>
<proteinExistence type="predicted"/>
<organism evidence="1 2">
    <name type="scientific">Lentzea flaviverrucosa</name>
    <dbReference type="NCBI Taxonomy" id="200379"/>
    <lineage>
        <taxon>Bacteria</taxon>
        <taxon>Bacillati</taxon>
        <taxon>Actinomycetota</taxon>
        <taxon>Actinomycetes</taxon>
        <taxon>Pseudonocardiales</taxon>
        <taxon>Pseudonocardiaceae</taxon>
        <taxon>Lentzea</taxon>
    </lineage>
</organism>
<evidence type="ECO:0000313" key="1">
    <source>
        <dbReference type="EMBL" id="SES50988.1"/>
    </source>
</evidence>
<sequence length="24" mass="2989">QRGIDWQFTTDDARTRLRHLYPKD</sequence>
<gene>
    <name evidence="1" type="ORF">SAMN05216195_1241</name>
</gene>
<dbReference type="Proteomes" id="UP000199028">
    <property type="component" value="Unassembled WGS sequence"/>
</dbReference>
<accession>A0A1H9XXS5</accession>
<keyword evidence="2" id="KW-1185">Reference proteome</keyword>
<dbReference type="EMBL" id="FOFT01000024">
    <property type="protein sequence ID" value="SES50988.1"/>
    <property type="molecule type" value="Genomic_DNA"/>
</dbReference>
<evidence type="ECO:0000313" key="2">
    <source>
        <dbReference type="Proteomes" id="UP000199028"/>
    </source>
</evidence>
<dbReference type="AlphaFoldDB" id="A0A1H9XXS5"/>